<gene>
    <name evidence="1" type="ORF">HCU01_05630</name>
    <name evidence="2" type="ORF">SAMN05660971_00278</name>
</gene>
<name>A0A1M6ZXA0_9GAMM</name>
<dbReference type="EMBL" id="BJXU01000017">
    <property type="protein sequence ID" value="GEN22614.1"/>
    <property type="molecule type" value="Genomic_DNA"/>
</dbReference>
<dbReference type="EMBL" id="FRCA01000001">
    <property type="protein sequence ID" value="SHL35046.1"/>
    <property type="molecule type" value="Genomic_DNA"/>
</dbReference>
<sequence length="180" mass="21193">MSLQLIQTGKYSRVHYDPDQDAFIKTFTPNTRDKWRYRLGIRRYPGHNFRHVARRLEALGISTPKILSAERYRLVTANIHGVALHDVIGNDARLQHRFVEILVTLCRNRIHCRGLHTNNFLVADGDIVAIDLDAYKAPRFFHYSRREFIDCLSRSLKGKEGFLFRNFLERLDTSEHRSQR</sequence>
<reference evidence="1 4" key="2">
    <citation type="submission" date="2019-07" db="EMBL/GenBank/DDBJ databases">
        <title>Whole genome shotgun sequence of Halomonas cupida NBRC 102219.</title>
        <authorList>
            <person name="Hosoyama A."/>
            <person name="Uohara A."/>
            <person name="Ohji S."/>
            <person name="Ichikawa N."/>
        </authorList>
    </citation>
    <scope>NUCLEOTIDE SEQUENCE [LARGE SCALE GENOMIC DNA]</scope>
    <source>
        <strain evidence="1 4">NBRC 102219</strain>
    </source>
</reference>
<accession>A0A1M6ZXA0</accession>
<dbReference type="RefSeq" id="WP_073433230.1">
    <property type="nucleotide sequence ID" value="NZ_BJXU01000017.1"/>
</dbReference>
<dbReference type="OrthoDB" id="5464935at2"/>
<dbReference type="InterPro" id="IPR011009">
    <property type="entry name" value="Kinase-like_dom_sf"/>
</dbReference>
<keyword evidence="4" id="KW-1185">Reference proteome</keyword>
<evidence type="ECO:0000313" key="4">
    <source>
        <dbReference type="Proteomes" id="UP000321726"/>
    </source>
</evidence>
<evidence type="ECO:0000313" key="2">
    <source>
        <dbReference type="EMBL" id="SHL35046.1"/>
    </source>
</evidence>
<evidence type="ECO:0000313" key="3">
    <source>
        <dbReference type="Proteomes" id="UP000184123"/>
    </source>
</evidence>
<dbReference type="Proteomes" id="UP000321726">
    <property type="component" value="Unassembled WGS sequence"/>
</dbReference>
<dbReference type="AlphaFoldDB" id="A0A1M6ZXA0"/>
<dbReference type="Proteomes" id="UP000184123">
    <property type="component" value="Unassembled WGS sequence"/>
</dbReference>
<dbReference type="STRING" id="44933.SAMN05660971_00278"/>
<reference evidence="2 3" key="1">
    <citation type="submission" date="2016-11" db="EMBL/GenBank/DDBJ databases">
        <authorList>
            <person name="Jaros S."/>
            <person name="Januszkiewicz K."/>
            <person name="Wedrychowicz H."/>
        </authorList>
    </citation>
    <scope>NUCLEOTIDE SEQUENCE [LARGE SCALE GENOMIC DNA]</scope>
    <source>
        <strain evidence="2 3">DSM 4740</strain>
    </source>
</reference>
<proteinExistence type="predicted"/>
<evidence type="ECO:0008006" key="5">
    <source>
        <dbReference type="Google" id="ProtNLM"/>
    </source>
</evidence>
<dbReference type="SUPFAM" id="SSF56112">
    <property type="entry name" value="Protein kinase-like (PK-like)"/>
    <property type="match status" value="1"/>
</dbReference>
<organism evidence="2 3">
    <name type="scientific">Halomonas cupida</name>
    <dbReference type="NCBI Taxonomy" id="44933"/>
    <lineage>
        <taxon>Bacteria</taxon>
        <taxon>Pseudomonadati</taxon>
        <taxon>Pseudomonadota</taxon>
        <taxon>Gammaproteobacteria</taxon>
        <taxon>Oceanospirillales</taxon>
        <taxon>Halomonadaceae</taxon>
        <taxon>Halomonas</taxon>
    </lineage>
</organism>
<protein>
    <recommendedName>
        <fullName evidence="5">Lipopolysaccharide kinase (Kdo/WaaP) family protein</fullName>
    </recommendedName>
</protein>
<evidence type="ECO:0000313" key="1">
    <source>
        <dbReference type="EMBL" id="GEN22614.1"/>
    </source>
</evidence>